<protein>
    <submittedName>
        <fullName evidence="2">DUF4386 family protein</fullName>
    </submittedName>
</protein>
<evidence type="ECO:0000256" key="1">
    <source>
        <dbReference type="SAM" id="Phobius"/>
    </source>
</evidence>
<sequence>MTNALKQRIIGLCILLAFPLFGGGQAMLGTELHGLGLFLCLINSLVVILAGFMMRSVMATSAPRSGDIYFGTRIVEGLFLGLSVLGVHGSFLGLTMTSNTLYQIAMTVLGLGSLPMCRWLIGSNFVPKWLETSGFVGYLCLVAAMGAAAYGAETASVALLLPGAVFEVSFGLFLALRGRKYVRQSL</sequence>
<feature type="transmembrane region" description="Helical" evidence="1">
    <location>
        <begin position="100"/>
        <end position="121"/>
    </location>
</feature>
<dbReference type="KEGG" id="yag:AABB28_04240"/>
<feature type="transmembrane region" description="Helical" evidence="1">
    <location>
        <begin position="36"/>
        <end position="54"/>
    </location>
</feature>
<dbReference type="InterPro" id="IPR025495">
    <property type="entry name" value="DUF4386"/>
</dbReference>
<name>A0AAN0M3X5_9RHOB</name>
<accession>A0AAN0M3X5</accession>
<keyword evidence="1" id="KW-0472">Membrane</keyword>
<keyword evidence="1" id="KW-0812">Transmembrane</keyword>
<reference evidence="2 3" key="1">
    <citation type="submission" date="2024-04" db="EMBL/GenBank/DDBJ databases">
        <title>Phylogenomic analyses of a clade within the roseobacter group suggest taxonomic reassignments of species of the genera Aestuariivita, Citreicella, Loktanella, Nautella, Pelagibaca, Ruegeria, Thalassobius, Thiobacimonas and Tropicibacter, and the proposal o.</title>
        <authorList>
            <person name="Jeon C.O."/>
        </authorList>
    </citation>
    <scope>NUCLEOTIDE SEQUENCE [LARGE SCALE GENOMIC DNA]</scope>
    <source>
        <strain evidence="2 3">G8-12</strain>
    </source>
</reference>
<feature type="transmembrane region" description="Helical" evidence="1">
    <location>
        <begin position="133"/>
        <end position="151"/>
    </location>
</feature>
<dbReference type="Proteomes" id="UP001451782">
    <property type="component" value="Chromosome"/>
</dbReference>
<keyword evidence="3" id="KW-1185">Reference proteome</keyword>
<evidence type="ECO:0000313" key="2">
    <source>
        <dbReference type="EMBL" id="WZU64505.1"/>
    </source>
</evidence>
<dbReference type="EMBL" id="CP151762">
    <property type="protein sequence ID" value="WZU64505.1"/>
    <property type="molecule type" value="Genomic_DNA"/>
</dbReference>
<dbReference type="AlphaFoldDB" id="A0AAN0M3X5"/>
<feature type="transmembrane region" description="Helical" evidence="1">
    <location>
        <begin position="74"/>
        <end position="94"/>
    </location>
</feature>
<organism evidence="2 3">
    <name type="scientific">Yoonia algicola</name>
    <dbReference type="NCBI Taxonomy" id="3137368"/>
    <lineage>
        <taxon>Bacteria</taxon>
        <taxon>Pseudomonadati</taxon>
        <taxon>Pseudomonadota</taxon>
        <taxon>Alphaproteobacteria</taxon>
        <taxon>Rhodobacterales</taxon>
        <taxon>Paracoccaceae</taxon>
        <taxon>Yoonia</taxon>
    </lineage>
</organism>
<dbReference type="Pfam" id="PF14329">
    <property type="entry name" value="DUF4386"/>
    <property type="match status" value="1"/>
</dbReference>
<keyword evidence="1" id="KW-1133">Transmembrane helix</keyword>
<feature type="transmembrane region" description="Helical" evidence="1">
    <location>
        <begin position="157"/>
        <end position="176"/>
    </location>
</feature>
<dbReference type="RefSeq" id="WP_342070869.1">
    <property type="nucleotide sequence ID" value="NZ_CP151762.1"/>
</dbReference>
<gene>
    <name evidence="2" type="ORF">AABB28_04240</name>
</gene>
<proteinExistence type="predicted"/>
<evidence type="ECO:0000313" key="3">
    <source>
        <dbReference type="Proteomes" id="UP001451782"/>
    </source>
</evidence>